<name>E6TUU1_EVAC2</name>
<accession>E6TUU1</accession>
<dbReference type="AlphaFoldDB" id="E6TUU1"/>
<dbReference type="EMBL" id="CP002394">
    <property type="protein sequence ID" value="ADU32093.1"/>
    <property type="molecule type" value="Genomic_DNA"/>
</dbReference>
<protein>
    <submittedName>
        <fullName evidence="1">Uncharacterized protein</fullName>
    </submittedName>
</protein>
<dbReference type="STRING" id="649639.Bcell_3854"/>
<dbReference type="OrthoDB" id="2800840at2"/>
<sequence precursor="true">MSRNWRIFIAAALAASLFMNILLFSKLERMEQEISHVVSYQHSIRSSVDDQADHIYSVMNQMQEDQSWLTPVSMDIDTTHMQSGQAAVKFEWQIKELPTDAHVVFNYALGSSETFTEVAVEEIKNGLFQVSIPFEANLKPDWYVTTHFSDGNSSASYDEVVDEHIDAKENEISYFVSMIDNGIVKSGTMDVTNIGYLGSSYYGFLYTDINRNNDDLYVNIQNDDYGAVHSLERVYVLKYKDGELIEEEALQTDVHQEGYEHSPTYLYTEEPLIVGSNSRFVLKAVYSNGETFEKEIHPN</sequence>
<organism evidence="1 2">
    <name type="scientific">Evansella cellulosilytica (strain ATCC 21833 / DSM 2522 / FERM P-1141 / JCM 9156 / N-4)</name>
    <name type="common">Bacillus cellulosilyticus</name>
    <dbReference type="NCBI Taxonomy" id="649639"/>
    <lineage>
        <taxon>Bacteria</taxon>
        <taxon>Bacillati</taxon>
        <taxon>Bacillota</taxon>
        <taxon>Bacilli</taxon>
        <taxon>Bacillales</taxon>
        <taxon>Bacillaceae</taxon>
        <taxon>Evansella</taxon>
    </lineage>
</organism>
<keyword evidence="2" id="KW-1185">Reference proteome</keyword>
<proteinExistence type="predicted"/>
<evidence type="ECO:0000313" key="2">
    <source>
        <dbReference type="Proteomes" id="UP000001401"/>
    </source>
</evidence>
<dbReference type="eggNOG" id="ENOG50341UN">
    <property type="taxonomic scope" value="Bacteria"/>
</dbReference>
<dbReference type="HOGENOM" id="CLU_929552_0_0_9"/>
<evidence type="ECO:0000313" key="1">
    <source>
        <dbReference type="EMBL" id="ADU32093.1"/>
    </source>
</evidence>
<dbReference type="KEGG" id="bco:Bcell_3854"/>
<dbReference type="RefSeq" id="WP_013490424.1">
    <property type="nucleotide sequence ID" value="NC_014829.1"/>
</dbReference>
<reference evidence="1 2" key="1">
    <citation type="submission" date="2010-12" db="EMBL/GenBank/DDBJ databases">
        <title>Complete sequence of Bacillus cellulosilyticus DSM 2522.</title>
        <authorList>
            <consortium name="US DOE Joint Genome Institute"/>
            <person name="Lucas S."/>
            <person name="Copeland A."/>
            <person name="Lapidus A."/>
            <person name="Cheng J.-F."/>
            <person name="Bruce D."/>
            <person name="Goodwin L."/>
            <person name="Pitluck S."/>
            <person name="Chertkov O."/>
            <person name="Detter J.C."/>
            <person name="Han C."/>
            <person name="Tapia R."/>
            <person name="Land M."/>
            <person name="Hauser L."/>
            <person name="Jeffries C."/>
            <person name="Kyrpides N."/>
            <person name="Ivanova N."/>
            <person name="Mikhailova N."/>
            <person name="Brumm P."/>
            <person name="Mead D."/>
            <person name="Woyke T."/>
        </authorList>
    </citation>
    <scope>NUCLEOTIDE SEQUENCE [LARGE SCALE GENOMIC DNA]</scope>
    <source>
        <strain evidence="2">ATCC 21833 / DSM 2522 / FERM P-1141 / JCM 9156 / N-4</strain>
    </source>
</reference>
<dbReference type="Proteomes" id="UP000001401">
    <property type="component" value="Chromosome"/>
</dbReference>
<gene>
    <name evidence="1" type="ordered locus">Bcell_3854</name>
</gene>